<keyword evidence="6 7" id="KW-0472">Membrane</keyword>
<dbReference type="PANTHER" id="PTHR48090:SF1">
    <property type="entry name" value="PROPHAGE BACTOPRENOL GLUCOSYL TRANSFERASE HOMOLOG"/>
    <property type="match status" value="1"/>
</dbReference>
<dbReference type="CDD" id="cd04187">
    <property type="entry name" value="DPM1_like_bac"/>
    <property type="match status" value="1"/>
</dbReference>
<evidence type="ECO:0000256" key="1">
    <source>
        <dbReference type="ARBA" id="ARBA00004141"/>
    </source>
</evidence>
<evidence type="ECO:0000256" key="2">
    <source>
        <dbReference type="ARBA" id="ARBA00022676"/>
    </source>
</evidence>
<sequence>MQLVSVMQSFQEQPEQQGNITLSIIVPVYNEQAMLAMFHHELAQTLALLPKEQIEVIYVNDGSTDNSWKIMQSLPPIHANIELVNLSRNFGKEAAMTAGLDLCRGQSAILLDADLQDPPNLIPQMLNKWREGFDVVNMRRSDRQGESAFKKACAHIYYRLLRKLSDVEIATDVGDFRLLSRRVIDDIKKLSEKNRYMKGIMSWPGYKQTCLTFDRPERVAGDTKWSFIQLVQLGLAGITSFSVKPLKIATWLGGIVSIGAFVYSAIVLFQALFFQNSVAGYPSLMLIQLWLGGAQLMAIGLLGEYVGRIFTESKQRPIYIVMDNHSTPSLKVSRSGG</sequence>
<protein>
    <submittedName>
        <fullName evidence="9">Glycosyltransferase YkcC</fullName>
    </submittedName>
</protein>
<gene>
    <name evidence="9" type="primary">ykcC</name>
    <name evidence="9" type="ORF">theurythT_30300</name>
</gene>
<dbReference type="Gene3D" id="3.90.550.10">
    <property type="entry name" value="Spore Coat Polysaccharide Biosynthesis Protein SpsA, Chain A"/>
    <property type="match status" value="1"/>
</dbReference>
<dbReference type="InterPro" id="IPR050256">
    <property type="entry name" value="Glycosyltransferase_2"/>
</dbReference>
<evidence type="ECO:0000259" key="8">
    <source>
        <dbReference type="Pfam" id="PF00535"/>
    </source>
</evidence>
<dbReference type="EMBL" id="BSSU01000017">
    <property type="protein sequence ID" value="GLX83577.1"/>
    <property type="molecule type" value="Genomic_DNA"/>
</dbReference>
<dbReference type="SUPFAM" id="SSF53448">
    <property type="entry name" value="Nucleotide-diphospho-sugar transferases"/>
    <property type="match status" value="1"/>
</dbReference>
<keyword evidence="3" id="KW-0808">Transferase</keyword>
<proteinExistence type="predicted"/>
<dbReference type="Proteomes" id="UP001157133">
    <property type="component" value="Unassembled WGS sequence"/>
</dbReference>
<evidence type="ECO:0000256" key="6">
    <source>
        <dbReference type="ARBA" id="ARBA00023136"/>
    </source>
</evidence>
<accession>A0ABQ6H608</accession>
<dbReference type="InterPro" id="IPR029044">
    <property type="entry name" value="Nucleotide-diphossugar_trans"/>
</dbReference>
<name>A0ABQ6H608_9GAMM</name>
<comment type="subcellular location">
    <subcellularLocation>
        <location evidence="1">Membrane</location>
        <topology evidence="1">Multi-pass membrane protein</topology>
    </subcellularLocation>
</comment>
<comment type="caution">
    <text evidence="9">The sequence shown here is derived from an EMBL/GenBank/DDBJ whole genome shotgun (WGS) entry which is preliminary data.</text>
</comment>
<evidence type="ECO:0000256" key="7">
    <source>
        <dbReference type="SAM" id="Phobius"/>
    </source>
</evidence>
<evidence type="ECO:0000313" key="10">
    <source>
        <dbReference type="Proteomes" id="UP001157133"/>
    </source>
</evidence>
<dbReference type="PANTHER" id="PTHR48090">
    <property type="entry name" value="UNDECAPRENYL-PHOSPHATE 4-DEOXY-4-FORMAMIDO-L-ARABINOSE TRANSFERASE-RELATED"/>
    <property type="match status" value="1"/>
</dbReference>
<evidence type="ECO:0000256" key="5">
    <source>
        <dbReference type="ARBA" id="ARBA00022989"/>
    </source>
</evidence>
<dbReference type="RefSeq" id="WP_284209048.1">
    <property type="nucleotide sequence ID" value="NZ_BSSU01000017.1"/>
</dbReference>
<keyword evidence="2" id="KW-0328">Glycosyltransferase</keyword>
<feature type="transmembrane region" description="Helical" evidence="7">
    <location>
        <begin position="285"/>
        <end position="306"/>
    </location>
</feature>
<dbReference type="InterPro" id="IPR001173">
    <property type="entry name" value="Glyco_trans_2-like"/>
</dbReference>
<organism evidence="9 10">
    <name type="scientific">Thalassotalea eurytherma</name>
    <dbReference type="NCBI Taxonomy" id="1144278"/>
    <lineage>
        <taxon>Bacteria</taxon>
        <taxon>Pseudomonadati</taxon>
        <taxon>Pseudomonadota</taxon>
        <taxon>Gammaproteobacteria</taxon>
        <taxon>Alteromonadales</taxon>
        <taxon>Colwelliaceae</taxon>
        <taxon>Thalassotalea</taxon>
    </lineage>
</organism>
<reference evidence="9 10" key="1">
    <citation type="submission" date="2023-03" db="EMBL/GenBank/DDBJ databases">
        <title>Draft genome sequence of Thalassotalea eurytherma JCM 18482T.</title>
        <authorList>
            <person name="Sawabe T."/>
        </authorList>
    </citation>
    <scope>NUCLEOTIDE SEQUENCE [LARGE SCALE GENOMIC DNA]</scope>
    <source>
        <strain evidence="9 10">JCM 18482</strain>
    </source>
</reference>
<evidence type="ECO:0000256" key="4">
    <source>
        <dbReference type="ARBA" id="ARBA00022692"/>
    </source>
</evidence>
<dbReference type="Pfam" id="PF00535">
    <property type="entry name" value="Glycos_transf_2"/>
    <property type="match status" value="1"/>
</dbReference>
<evidence type="ECO:0000313" key="9">
    <source>
        <dbReference type="EMBL" id="GLX83577.1"/>
    </source>
</evidence>
<feature type="transmembrane region" description="Helical" evidence="7">
    <location>
        <begin position="248"/>
        <end position="273"/>
    </location>
</feature>
<feature type="domain" description="Glycosyltransferase 2-like" evidence="8">
    <location>
        <begin position="23"/>
        <end position="187"/>
    </location>
</feature>
<keyword evidence="5 7" id="KW-1133">Transmembrane helix</keyword>
<keyword evidence="10" id="KW-1185">Reference proteome</keyword>
<keyword evidence="4 7" id="KW-0812">Transmembrane</keyword>
<evidence type="ECO:0000256" key="3">
    <source>
        <dbReference type="ARBA" id="ARBA00022679"/>
    </source>
</evidence>